<name>A0A1F6Y4H5_9BACT</name>
<accession>A0A1F6Y4H5</accession>
<keyword evidence="1" id="KW-1133">Transmembrane helix</keyword>
<evidence type="ECO:0000313" key="2">
    <source>
        <dbReference type="EMBL" id="OGJ01209.1"/>
    </source>
</evidence>
<feature type="transmembrane region" description="Helical" evidence="1">
    <location>
        <begin position="100"/>
        <end position="119"/>
    </location>
</feature>
<gene>
    <name evidence="2" type="ORF">A3G53_03610</name>
</gene>
<sequence length="124" mass="13843">MNNKLITWAKILGLSFLLGILWYFAGKTFVSIQTVDFASTYRTLGITWYFILFLPFSVLLFHQNKALSIISMLLLVVGLIFVASGIIGYLKISDFKDDGLFGSIFSAPLWAPLFGLLLLGGEMH</sequence>
<dbReference type="AlphaFoldDB" id="A0A1F6Y4H5"/>
<protein>
    <submittedName>
        <fullName evidence="2">Uncharacterized protein</fullName>
    </submittedName>
</protein>
<reference evidence="2 3" key="1">
    <citation type="journal article" date="2016" name="Nat. Commun.">
        <title>Thousands of microbial genomes shed light on interconnected biogeochemical processes in an aquifer system.</title>
        <authorList>
            <person name="Anantharaman K."/>
            <person name="Brown C.T."/>
            <person name="Hug L.A."/>
            <person name="Sharon I."/>
            <person name="Castelle C.J."/>
            <person name="Probst A.J."/>
            <person name="Thomas B.C."/>
            <person name="Singh A."/>
            <person name="Wilkins M.J."/>
            <person name="Karaoz U."/>
            <person name="Brodie E.L."/>
            <person name="Williams K.H."/>
            <person name="Hubbard S.S."/>
            <person name="Banfield J.F."/>
        </authorList>
    </citation>
    <scope>NUCLEOTIDE SEQUENCE [LARGE SCALE GENOMIC DNA]</scope>
</reference>
<keyword evidence="1" id="KW-0472">Membrane</keyword>
<dbReference type="Proteomes" id="UP000178645">
    <property type="component" value="Unassembled WGS sequence"/>
</dbReference>
<feature type="transmembrane region" description="Helical" evidence="1">
    <location>
        <begin position="69"/>
        <end position="88"/>
    </location>
</feature>
<proteinExistence type="predicted"/>
<keyword evidence="1" id="KW-0812">Transmembrane</keyword>
<feature type="transmembrane region" description="Helical" evidence="1">
    <location>
        <begin position="45"/>
        <end position="62"/>
    </location>
</feature>
<evidence type="ECO:0000256" key="1">
    <source>
        <dbReference type="SAM" id="Phobius"/>
    </source>
</evidence>
<organism evidence="2 3">
    <name type="scientific">Candidatus Nomurabacteria bacterium RIFCSPLOWO2_12_FULL_44_11</name>
    <dbReference type="NCBI Taxonomy" id="1801796"/>
    <lineage>
        <taxon>Bacteria</taxon>
        <taxon>Candidatus Nomuraibacteriota</taxon>
    </lineage>
</organism>
<comment type="caution">
    <text evidence="2">The sequence shown here is derived from an EMBL/GenBank/DDBJ whole genome shotgun (WGS) entry which is preliminary data.</text>
</comment>
<feature type="transmembrane region" description="Helical" evidence="1">
    <location>
        <begin position="7"/>
        <end position="25"/>
    </location>
</feature>
<evidence type="ECO:0000313" key="3">
    <source>
        <dbReference type="Proteomes" id="UP000178645"/>
    </source>
</evidence>
<dbReference type="EMBL" id="MFVU01000031">
    <property type="protein sequence ID" value="OGJ01209.1"/>
    <property type="molecule type" value="Genomic_DNA"/>
</dbReference>